<keyword evidence="3" id="KW-1185">Reference proteome</keyword>
<keyword evidence="1" id="KW-1133">Transmembrane helix</keyword>
<reference evidence="2" key="1">
    <citation type="submission" date="2023-10" db="EMBL/GenBank/DDBJ databases">
        <authorList>
            <person name="Chen Y."/>
            <person name="Shah S."/>
            <person name="Dougan E. K."/>
            <person name="Thang M."/>
            <person name="Chan C."/>
        </authorList>
    </citation>
    <scope>NUCLEOTIDE SEQUENCE [LARGE SCALE GENOMIC DNA]</scope>
</reference>
<keyword evidence="1" id="KW-0472">Membrane</keyword>
<dbReference type="Proteomes" id="UP001189429">
    <property type="component" value="Unassembled WGS sequence"/>
</dbReference>
<name>A0ABN9RLQ5_9DINO</name>
<feature type="transmembrane region" description="Helical" evidence="1">
    <location>
        <begin position="15"/>
        <end position="41"/>
    </location>
</feature>
<evidence type="ECO:0000256" key="1">
    <source>
        <dbReference type="SAM" id="Phobius"/>
    </source>
</evidence>
<evidence type="ECO:0000313" key="2">
    <source>
        <dbReference type="EMBL" id="CAK0819601.1"/>
    </source>
</evidence>
<evidence type="ECO:0000313" key="3">
    <source>
        <dbReference type="Proteomes" id="UP001189429"/>
    </source>
</evidence>
<sequence length="236" mass="26616">MSVEVAWREERTTSPFVVCCVVFSMSVTDIVSLTFSFPLLVEARGRELEGRRRSREEWKMSCAHDVGTAQRQCFIVACSCESNLGTNAYQDSDCLVSAAFAQSDAEPCMWLRGLFPSSYSQVPPPPVSGVLDHHWDEFGESGGFSGIRPSWGPSHHSWRRQRRKNDLGSSLQKSWSCDNGAAVVRAMPSASFDHRPFGWKPTDRAALRAAWTAARPRGHSRRHLLCYRLRHCCCRF</sequence>
<comment type="caution">
    <text evidence="2">The sequence shown here is derived from an EMBL/GenBank/DDBJ whole genome shotgun (WGS) entry which is preliminary data.</text>
</comment>
<gene>
    <name evidence="2" type="ORF">PCOR1329_LOCUS21552</name>
</gene>
<proteinExistence type="predicted"/>
<protein>
    <submittedName>
        <fullName evidence="2">Uncharacterized protein</fullName>
    </submittedName>
</protein>
<dbReference type="EMBL" id="CAUYUJ010007113">
    <property type="protein sequence ID" value="CAK0819601.1"/>
    <property type="molecule type" value="Genomic_DNA"/>
</dbReference>
<organism evidence="2 3">
    <name type="scientific">Prorocentrum cordatum</name>
    <dbReference type="NCBI Taxonomy" id="2364126"/>
    <lineage>
        <taxon>Eukaryota</taxon>
        <taxon>Sar</taxon>
        <taxon>Alveolata</taxon>
        <taxon>Dinophyceae</taxon>
        <taxon>Prorocentrales</taxon>
        <taxon>Prorocentraceae</taxon>
        <taxon>Prorocentrum</taxon>
    </lineage>
</organism>
<keyword evidence="1" id="KW-0812">Transmembrane</keyword>
<accession>A0ABN9RLQ5</accession>